<organism evidence="2 3">
    <name type="scientific">Sporormia fimetaria CBS 119925</name>
    <dbReference type="NCBI Taxonomy" id="1340428"/>
    <lineage>
        <taxon>Eukaryota</taxon>
        <taxon>Fungi</taxon>
        <taxon>Dikarya</taxon>
        <taxon>Ascomycota</taxon>
        <taxon>Pezizomycotina</taxon>
        <taxon>Dothideomycetes</taxon>
        <taxon>Pleosporomycetidae</taxon>
        <taxon>Pleosporales</taxon>
        <taxon>Sporormiaceae</taxon>
        <taxon>Sporormia</taxon>
    </lineage>
</organism>
<evidence type="ECO:0000313" key="2">
    <source>
        <dbReference type="EMBL" id="KAF2741745.1"/>
    </source>
</evidence>
<dbReference type="EMBL" id="MU006627">
    <property type="protein sequence ID" value="KAF2741745.1"/>
    <property type="molecule type" value="Genomic_DNA"/>
</dbReference>
<sequence>MELPTFSINLPEIGMPSGVSEAFGELKSQRSTSLSGEAVAGIVIGAVLLVGLLAAFIYCVKTKRSKSVSTTSTHVTTI</sequence>
<evidence type="ECO:0000256" key="1">
    <source>
        <dbReference type="SAM" id="Phobius"/>
    </source>
</evidence>
<reference evidence="2" key="1">
    <citation type="journal article" date="2020" name="Stud. Mycol.">
        <title>101 Dothideomycetes genomes: a test case for predicting lifestyles and emergence of pathogens.</title>
        <authorList>
            <person name="Haridas S."/>
            <person name="Albert R."/>
            <person name="Binder M."/>
            <person name="Bloem J."/>
            <person name="Labutti K."/>
            <person name="Salamov A."/>
            <person name="Andreopoulos B."/>
            <person name="Baker S."/>
            <person name="Barry K."/>
            <person name="Bills G."/>
            <person name="Bluhm B."/>
            <person name="Cannon C."/>
            <person name="Castanera R."/>
            <person name="Culley D."/>
            <person name="Daum C."/>
            <person name="Ezra D."/>
            <person name="Gonzalez J."/>
            <person name="Henrissat B."/>
            <person name="Kuo A."/>
            <person name="Liang C."/>
            <person name="Lipzen A."/>
            <person name="Lutzoni F."/>
            <person name="Magnuson J."/>
            <person name="Mondo S."/>
            <person name="Nolan M."/>
            <person name="Ohm R."/>
            <person name="Pangilinan J."/>
            <person name="Park H.-J."/>
            <person name="Ramirez L."/>
            <person name="Alfaro M."/>
            <person name="Sun H."/>
            <person name="Tritt A."/>
            <person name="Yoshinaga Y."/>
            <person name="Zwiers L.-H."/>
            <person name="Turgeon B."/>
            <person name="Goodwin S."/>
            <person name="Spatafora J."/>
            <person name="Crous P."/>
            <person name="Grigoriev I."/>
        </authorList>
    </citation>
    <scope>NUCLEOTIDE SEQUENCE</scope>
    <source>
        <strain evidence="2">CBS 119925</strain>
    </source>
</reference>
<protein>
    <submittedName>
        <fullName evidence="2">Uncharacterized protein</fullName>
    </submittedName>
</protein>
<proteinExistence type="predicted"/>
<name>A0A6A6UUD4_9PLEO</name>
<keyword evidence="3" id="KW-1185">Reference proteome</keyword>
<keyword evidence="1" id="KW-1133">Transmembrane helix</keyword>
<dbReference type="AlphaFoldDB" id="A0A6A6UUD4"/>
<evidence type="ECO:0000313" key="3">
    <source>
        <dbReference type="Proteomes" id="UP000799440"/>
    </source>
</evidence>
<gene>
    <name evidence="2" type="ORF">M011DRAFT_472837</name>
</gene>
<dbReference type="Proteomes" id="UP000799440">
    <property type="component" value="Unassembled WGS sequence"/>
</dbReference>
<feature type="transmembrane region" description="Helical" evidence="1">
    <location>
        <begin position="38"/>
        <end position="60"/>
    </location>
</feature>
<keyword evidence="1" id="KW-0472">Membrane</keyword>
<keyword evidence="1" id="KW-0812">Transmembrane</keyword>
<accession>A0A6A6UUD4</accession>